<dbReference type="SUPFAM" id="SSF53756">
    <property type="entry name" value="UDP-Glycosyltransferase/glycogen phosphorylase"/>
    <property type="match status" value="1"/>
</dbReference>
<comment type="similarity">
    <text evidence="1">Belongs to the UDP-glycosyltransferase family.</text>
</comment>
<evidence type="ECO:0000313" key="4">
    <source>
        <dbReference type="Proteomes" id="UP001281410"/>
    </source>
</evidence>
<protein>
    <submittedName>
        <fullName evidence="3">Uncharacterized protein</fullName>
    </submittedName>
</protein>
<keyword evidence="4" id="KW-1185">Reference proteome</keyword>
<accession>A0AAE0DXR3</accession>
<evidence type="ECO:0000256" key="2">
    <source>
        <dbReference type="ARBA" id="ARBA00022679"/>
    </source>
</evidence>
<evidence type="ECO:0000313" key="3">
    <source>
        <dbReference type="EMBL" id="KAK3194746.1"/>
    </source>
</evidence>
<dbReference type="EMBL" id="JANJYJ010000008">
    <property type="protein sequence ID" value="KAK3194746.1"/>
    <property type="molecule type" value="Genomic_DNA"/>
</dbReference>
<dbReference type="PANTHER" id="PTHR48049:SF57">
    <property type="entry name" value="UDP-GLYCOSYLTRANSFERASE 91C1-LIKE"/>
    <property type="match status" value="1"/>
</dbReference>
<reference evidence="3" key="1">
    <citation type="journal article" date="2023" name="Plant J.">
        <title>Genome sequences and population genomics provide insights into the demographic history, inbreeding, and mutation load of two 'living fossil' tree species of Dipteronia.</title>
        <authorList>
            <person name="Feng Y."/>
            <person name="Comes H.P."/>
            <person name="Chen J."/>
            <person name="Zhu S."/>
            <person name="Lu R."/>
            <person name="Zhang X."/>
            <person name="Li P."/>
            <person name="Qiu J."/>
            <person name="Olsen K.M."/>
            <person name="Qiu Y."/>
        </authorList>
    </citation>
    <scope>NUCLEOTIDE SEQUENCE</scope>
    <source>
        <strain evidence="3">NBL</strain>
    </source>
</reference>
<sequence>MAKEVLHVVMLPWSAFGHMMPFFQLSIALAKSGVEVSFVSTPKNIQGLPKPPPNLSTLINFVELPLPTLHNNNHELLPENAEATVDIPFDKIQYLKIAYDLLQQSFKQFIANRILDWIIIDAMSHWVDNIAQEYHVPLLNFSVFSAATCTFFTPVHLVGDRKRKQSITSPDNLTSAPEVAKTFNACQAVAVRSCPEYEGEYLNLLEKLIGKPVIPVGLLAPENHKGREQITDESWIKIFQWLDEQKPRSVVFVGFGSECKLTKDQVYEMAHGLELSGLSFLWALRKPDWAVDDVDALPSGFFERTHGRGVVSIGWLHNWRFWGIH</sequence>
<evidence type="ECO:0000256" key="1">
    <source>
        <dbReference type="ARBA" id="ARBA00009995"/>
    </source>
</evidence>
<keyword evidence="2" id="KW-0808">Transferase</keyword>
<dbReference type="GO" id="GO:0035251">
    <property type="term" value="F:UDP-glucosyltransferase activity"/>
    <property type="evidence" value="ECO:0007669"/>
    <property type="project" value="InterPro"/>
</dbReference>
<dbReference type="InterPro" id="IPR002213">
    <property type="entry name" value="UDP_glucos_trans"/>
</dbReference>
<comment type="caution">
    <text evidence="3">The sequence shown here is derived from an EMBL/GenBank/DDBJ whole genome shotgun (WGS) entry which is preliminary data.</text>
</comment>
<name>A0AAE0DXR3_9ROSI</name>
<dbReference type="CDD" id="cd03784">
    <property type="entry name" value="GT1_Gtf-like"/>
    <property type="match status" value="1"/>
</dbReference>
<dbReference type="PANTHER" id="PTHR48049">
    <property type="entry name" value="GLYCOSYLTRANSFERASE"/>
    <property type="match status" value="1"/>
</dbReference>
<dbReference type="Proteomes" id="UP001281410">
    <property type="component" value="Unassembled WGS sequence"/>
</dbReference>
<dbReference type="InterPro" id="IPR050481">
    <property type="entry name" value="UDP-glycosyltransf_plant"/>
</dbReference>
<dbReference type="Gene3D" id="3.40.50.2000">
    <property type="entry name" value="Glycogen Phosphorylase B"/>
    <property type="match status" value="2"/>
</dbReference>
<gene>
    <name evidence="3" type="ORF">Dsin_026056</name>
</gene>
<proteinExistence type="inferred from homology"/>
<organism evidence="3 4">
    <name type="scientific">Dipteronia sinensis</name>
    <dbReference type="NCBI Taxonomy" id="43782"/>
    <lineage>
        <taxon>Eukaryota</taxon>
        <taxon>Viridiplantae</taxon>
        <taxon>Streptophyta</taxon>
        <taxon>Embryophyta</taxon>
        <taxon>Tracheophyta</taxon>
        <taxon>Spermatophyta</taxon>
        <taxon>Magnoliopsida</taxon>
        <taxon>eudicotyledons</taxon>
        <taxon>Gunneridae</taxon>
        <taxon>Pentapetalae</taxon>
        <taxon>rosids</taxon>
        <taxon>malvids</taxon>
        <taxon>Sapindales</taxon>
        <taxon>Sapindaceae</taxon>
        <taxon>Hippocastanoideae</taxon>
        <taxon>Acereae</taxon>
        <taxon>Dipteronia</taxon>
    </lineage>
</organism>
<dbReference type="AlphaFoldDB" id="A0AAE0DXR3"/>